<feature type="transmembrane region" description="Helical" evidence="1">
    <location>
        <begin position="84"/>
        <end position="105"/>
    </location>
</feature>
<dbReference type="Pfam" id="PF08592">
    <property type="entry name" value="Anthrone_oxy"/>
    <property type="match status" value="1"/>
</dbReference>
<organism evidence="3 4">
    <name type="scientific">Amycolatopsis rubida</name>
    <dbReference type="NCBI Taxonomy" id="112413"/>
    <lineage>
        <taxon>Bacteria</taxon>
        <taxon>Bacillati</taxon>
        <taxon>Actinomycetota</taxon>
        <taxon>Actinomycetes</taxon>
        <taxon>Pseudonocardiales</taxon>
        <taxon>Pseudonocardiaceae</taxon>
        <taxon>Amycolatopsis</taxon>
    </lineage>
</organism>
<dbReference type="EMBL" id="FOWC01000007">
    <property type="protein sequence ID" value="SFP85665.1"/>
    <property type="molecule type" value="Genomic_DNA"/>
</dbReference>
<keyword evidence="1" id="KW-0472">Membrane</keyword>
<dbReference type="AlphaFoldDB" id="A0A1I5TRJ5"/>
<evidence type="ECO:0000313" key="4">
    <source>
        <dbReference type="Proteomes" id="UP000199137"/>
    </source>
</evidence>
<dbReference type="STRING" id="112413.SAMN05421854_107208"/>
<evidence type="ECO:0000313" key="5">
    <source>
        <dbReference type="Proteomes" id="UP000470404"/>
    </source>
</evidence>
<sequence>MVIVSKAVLVAAVVAAGLIAGLFYAYTVSVMPGLAHADDHTFVTAMRRINEAILNGWFMLSFLGAPLLAVAAVVLHFTSGAQGGLLWLVAGAALLVAMMLVTGAINVPMNNALTADTVDFAALRARFEQPWVRWNLVRTVLSATGFGCLVGAVVSRGA</sequence>
<keyword evidence="1" id="KW-0812">Transmembrane</keyword>
<reference evidence="3 4" key="1">
    <citation type="submission" date="2016-10" db="EMBL/GenBank/DDBJ databases">
        <authorList>
            <person name="de Groot N.N."/>
        </authorList>
    </citation>
    <scope>NUCLEOTIDE SEQUENCE [LARGE SCALE GENOMIC DNA]</scope>
    <source>
        <strain evidence="3 4">DSM 44637</strain>
    </source>
</reference>
<accession>A0A1I5TRJ5</accession>
<dbReference type="Proteomes" id="UP000470404">
    <property type="component" value="Unassembled WGS sequence"/>
</dbReference>
<evidence type="ECO:0000256" key="1">
    <source>
        <dbReference type="SAM" id="Phobius"/>
    </source>
</evidence>
<dbReference type="OrthoDB" id="428263at2"/>
<feature type="transmembrane region" description="Helical" evidence="1">
    <location>
        <begin position="53"/>
        <end position="77"/>
    </location>
</feature>
<feature type="transmembrane region" description="Helical" evidence="1">
    <location>
        <begin position="136"/>
        <end position="154"/>
    </location>
</feature>
<dbReference type="InterPro" id="IPR013901">
    <property type="entry name" value="Anthrone_oxy"/>
</dbReference>
<reference evidence="2 5" key="2">
    <citation type="submission" date="2020-01" db="EMBL/GenBank/DDBJ databases">
        <title>Insect and environment-associated Actinomycetes.</title>
        <authorList>
            <person name="Currrie C."/>
            <person name="Chevrette M."/>
            <person name="Carlson C."/>
            <person name="Stubbendieck R."/>
            <person name="Wendt-Pienkowski E."/>
        </authorList>
    </citation>
    <scope>NUCLEOTIDE SEQUENCE [LARGE SCALE GENOMIC DNA]</scope>
    <source>
        <strain evidence="2 5">SID8386</strain>
    </source>
</reference>
<protein>
    <submittedName>
        <fullName evidence="2">DUF1772 domain-containing protein</fullName>
    </submittedName>
    <submittedName>
        <fullName evidence="3">Uncharacterized membrane protein</fullName>
    </submittedName>
</protein>
<keyword evidence="1" id="KW-1133">Transmembrane helix</keyword>
<dbReference type="EMBL" id="JAAGNC010000122">
    <property type="protein sequence ID" value="NEC58556.1"/>
    <property type="molecule type" value="Genomic_DNA"/>
</dbReference>
<name>A0A1I5TRJ5_9PSEU</name>
<evidence type="ECO:0000313" key="3">
    <source>
        <dbReference type="EMBL" id="SFP85665.1"/>
    </source>
</evidence>
<proteinExistence type="predicted"/>
<keyword evidence="5" id="KW-1185">Reference proteome</keyword>
<evidence type="ECO:0000313" key="2">
    <source>
        <dbReference type="EMBL" id="NEC58556.1"/>
    </source>
</evidence>
<gene>
    <name evidence="2" type="ORF">G3I59_23860</name>
    <name evidence="3" type="ORF">SAMN05421854_107208</name>
</gene>
<dbReference type="RefSeq" id="WP_067588704.1">
    <property type="nucleotide sequence ID" value="NZ_FOWC01000007.1"/>
</dbReference>
<dbReference type="Proteomes" id="UP000199137">
    <property type="component" value="Unassembled WGS sequence"/>
</dbReference>